<proteinExistence type="predicted"/>
<organism evidence="1">
    <name type="scientific">uncultured Caudovirales phage</name>
    <dbReference type="NCBI Taxonomy" id="2100421"/>
    <lineage>
        <taxon>Viruses</taxon>
        <taxon>Duplodnaviria</taxon>
        <taxon>Heunggongvirae</taxon>
        <taxon>Uroviricota</taxon>
        <taxon>Caudoviricetes</taxon>
        <taxon>Peduoviridae</taxon>
        <taxon>Maltschvirus</taxon>
        <taxon>Maltschvirus maltsch</taxon>
    </lineage>
</organism>
<dbReference type="EMBL" id="MF417939">
    <property type="protein sequence ID" value="ASN72012.1"/>
    <property type="molecule type" value="Genomic_DNA"/>
</dbReference>
<name>A0A2H4J9S6_9CAUD</name>
<protein>
    <submittedName>
        <fullName evidence="1">Uncharacterized protein</fullName>
    </submittedName>
</protein>
<reference evidence="1" key="1">
    <citation type="submission" date="2017-06" db="EMBL/GenBank/DDBJ databases">
        <title>Novel phages from South African skin metaviromes.</title>
        <authorList>
            <person name="van Zyl L.J."/>
            <person name="Abrahams Y."/>
            <person name="Stander E.A."/>
            <person name="Kirby B.M."/>
            <person name="Clavaud C."/>
            <person name="Farcet C."/>
            <person name="Breton L."/>
            <person name="Trindade M.I."/>
        </authorList>
    </citation>
    <scope>NUCLEOTIDE SEQUENCE</scope>
</reference>
<sequence length="119" mass="12676">MSTAEQIIAEHAVRAWRADGRTWCWKCGEFPSRGAHAAHVVAALTNAGKAIVELPEHPDEALEEHGITASRRSLLPITLDIDPAGVYLKHFSAKGARTLAAALLAAARVAEGGEHGEHL</sequence>
<accession>A0A2H4J9S6</accession>
<evidence type="ECO:0000313" key="1">
    <source>
        <dbReference type="EMBL" id="ASN72012.1"/>
    </source>
</evidence>
<gene>
    <name evidence="1" type="ORF">7S2_19</name>
</gene>